<evidence type="ECO:0000256" key="1">
    <source>
        <dbReference type="ARBA" id="ARBA00007534"/>
    </source>
</evidence>
<evidence type="ECO:0000256" key="3">
    <source>
        <dbReference type="ARBA" id="ARBA00022801"/>
    </source>
</evidence>
<proteinExistence type="inferred from homology"/>
<evidence type="ECO:0000313" key="6">
    <source>
        <dbReference type="EMBL" id="MCJ7857162.1"/>
    </source>
</evidence>
<dbReference type="InterPro" id="IPR000675">
    <property type="entry name" value="Cutinase/axe"/>
</dbReference>
<dbReference type="GO" id="GO:0052689">
    <property type="term" value="F:carboxylic ester hydrolase activity"/>
    <property type="evidence" value="ECO:0007669"/>
    <property type="project" value="UniProtKB-KW"/>
</dbReference>
<evidence type="ECO:0000313" key="7">
    <source>
        <dbReference type="Proteomes" id="UP001139207"/>
    </source>
</evidence>
<evidence type="ECO:0000256" key="5">
    <source>
        <dbReference type="SAM" id="MobiDB-lite"/>
    </source>
</evidence>
<comment type="similarity">
    <text evidence="1">Belongs to the cutinase family.</text>
</comment>
<dbReference type="PANTHER" id="PTHR33630:SF9">
    <property type="entry name" value="CUTINASE 4"/>
    <property type="match status" value="1"/>
</dbReference>
<dbReference type="Proteomes" id="UP001139207">
    <property type="component" value="Unassembled WGS sequence"/>
</dbReference>
<gene>
    <name evidence="6" type="ORF">MUN33_00290</name>
</gene>
<dbReference type="SUPFAM" id="SSF53474">
    <property type="entry name" value="alpha/beta-Hydrolases"/>
    <property type="match status" value="1"/>
</dbReference>
<keyword evidence="7" id="KW-1185">Reference proteome</keyword>
<sequence length="313" mass="32862">MRKFLTVVAALVLAVVLVIGIGQWVNRGPDDSAGPGPGPGPTRTTDPEQPATCPDYQLFAAPGTWESTPEDDPIHPSSRPHSLLLNVTRPLQEEFGDGVDGGQLKTWTLPYAAQFRNIQALREMSYDDSRNQGYARLEGEMTAVHESCPATRMILVGFSQGAVLTGDLATAIGNGHSTVPADAVAGVALIADGRREDGKGNLIGSPDVTGIGAEIALSPVGALVAPIVPGASMRGPRPEGFGALQDNTLQFCAPADLVCSAPRDIGNAVQRANDLIDANKVHAEYSSNGTVVEGGTVPEWINNWVRDIIAEGR</sequence>
<feature type="region of interest" description="Disordered" evidence="5">
    <location>
        <begin position="27"/>
        <end position="50"/>
    </location>
</feature>
<dbReference type="SMR" id="A0A9X1WIY3"/>
<dbReference type="EMBL" id="JALIEA010000005">
    <property type="protein sequence ID" value="MCJ7857162.1"/>
    <property type="molecule type" value="Genomic_DNA"/>
</dbReference>
<evidence type="ECO:0000256" key="4">
    <source>
        <dbReference type="ARBA" id="ARBA00023157"/>
    </source>
</evidence>
<dbReference type="Gene3D" id="3.40.50.1820">
    <property type="entry name" value="alpha/beta hydrolase"/>
    <property type="match status" value="1"/>
</dbReference>
<dbReference type="SMART" id="SM01110">
    <property type="entry name" value="Cutinase"/>
    <property type="match status" value="1"/>
</dbReference>
<keyword evidence="4" id="KW-1015">Disulfide bond</keyword>
<evidence type="ECO:0000256" key="2">
    <source>
        <dbReference type="ARBA" id="ARBA00022487"/>
    </source>
</evidence>
<accession>A0A9X1WIY3</accession>
<dbReference type="InterPro" id="IPR029058">
    <property type="entry name" value="AB_hydrolase_fold"/>
</dbReference>
<organism evidence="6 7">
    <name type="scientific">Corynebacterium kalidii</name>
    <dbReference type="NCBI Taxonomy" id="2931982"/>
    <lineage>
        <taxon>Bacteria</taxon>
        <taxon>Bacillati</taxon>
        <taxon>Actinomycetota</taxon>
        <taxon>Actinomycetes</taxon>
        <taxon>Mycobacteriales</taxon>
        <taxon>Corynebacteriaceae</taxon>
        <taxon>Corynebacterium</taxon>
    </lineage>
</organism>
<keyword evidence="3" id="KW-0378">Hydrolase</keyword>
<reference evidence="6" key="1">
    <citation type="submission" date="2022-04" db="EMBL/GenBank/DDBJ databases">
        <title>Corynebacterium kalidii LD5P10.</title>
        <authorList>
            <person name="Sun J.Q."/>
        </authorList>
    </citation>
    <scope>NUCLEOTIDE SEQUENCE</scope>
    <source>
        <strain evidence="6">LD5P10</strain>
    </source>
</reference>
<protein>
    <submittedName>
        <fullName evidence="6">Cutinase family protein</fullName>
    </submittedName>
</protein>
<dbReference type="RefSeq" id="WP_244802914.1">
    <property type="nucleotide sequence ID" value="NZ_JALIEA010000005.1"/>
</dbReference>
<dbReference type="Pfam" id="PF01083">
    <property type="entry name" value="Cutinase"/>
    <property type="match status" value="1"/>
</dbReference>
<dbReference type="PANTHER" id="PTHR33630">
    <property type="entry name" value="CUTINASE RV1984C-RELATED-RELATED"/>
    <property type="match status" value="1"/>
</dbReference>
<keyword evidence="2" id="KW-0719">Serine esterase</keyword>
<name>A0A9X1WIY3_9CORY</name>
<dbReference type="AlphaFoldDB" id="A0A9X1WIY3"/>
<comment type="caution">
    <text evidence="6">The sequence shown here is derived from an EMBL/GenBank/DDBJ whole genome shotgun (WGS) entry which is preliminary data.</text>
</comment>